<evidence type="ECO:0000259" key="5">
    <source>
        <dbReference type="Pfam" id="PF00294"/>
    </source>
</evidence>
<keyword evidence="2 4" id="KW-0808">Transferase</keyword>
<proteinExistence type="inferred from homology"/>
<dbReference type="EMBL" id="JAHZUY010000075">
    <property type="protein sequence ID" value="MBW8271194.1"/>
    <property type="molecule type" value="Genomic_DNA"/>
</dbReference>
<accession>A0ABS7F6E7</accession>
<dbReference type="PANTHER" id="PTHR10584:SF157">
    <property type="entry name" value="SULFOFRUCTOSE KINASE"/>
    <property type="match status" value="1"/>
</dbReference>
<keyword evidence="3 4" id="KW-0418">Kinase</keyword>
<evidence type="ECO:0000313" key="6">
    <source>
        <dbReference type="EMBL" id="MBW8271194.1"/>
    </source>
</evidence>
<dbReference type="PROSITE" id="PS00584">
    <property type="entry name" value="PFKB_KINASES_2"/>
    <property type="match status" value="1"/>
</dbReference>
<comment type="similarity">
    <text evidence="1 4">Belongs to the carbohydrate kinase PfkB family.</text>
</comment>
<dbReference type="RefSeq" id="WP_220118968.1">
    <property type="nucleotide sequence ID" value="NZ_JAHZUY010000075.1"/>
</dbReference>
<name>A0ABS7F6E7_9PROT</name>
<reference evidence="6 7" key="1">
    <citation type="submission" date="2021-08" db="EMBL/GenBank/DDBJ databases">
        <title>Caldovatus sediminis gen. nov., sp. nov., a moderately thermophilic bacterium isolated from a hot spring.</title>
        <authorList>
            <person name="Hu C.-J."/>
            <person name="Li W.-J."/>
            <person name="Xian W.-D."/>
        </authorList>
    </citation>
    <scope>NUCLEOTIDE SEQUENCE [LARGE SCALE GENOMIC DNA]</scope>
    <source>
        <strain evidence="6 7">SYSU G05006</strain>
    </source>
</reference>
<protein>
    <recommendedName>
        <fullName evidence="5">Carbohydrate kinase PfkB domain-containing protein</fullName>
    </recommendedName>
</protein>
<evidence type="ECO:0000256" key="3">
    <source>
        <dbReference type="ARBA" id="ARBA00022777"/>
    </source>
</evidence>
<organism evidence="6 7">
    <name type="scientific">Caldovatus aquaticus</name>
    <dbReference type="NCBI Taxonomy" id="2865671"/>
    <lineage>
        <taxon>Bacteria</taxon>
        <taxon>Pseudomonadati</taxon>
        <taxon>Pseudomonadota</taxon>
        <taxon>Alphaproteobacteria</taxon>
        <taxon>Acetobacterales</taxon>
        <taxon>Roseomonadaceae</taxon>
        <taxon>Caldovatus</taxon>
    </lineage>
</organism>
<evidence type="ECO:0000256" key="1">
    <source>
        <dbReference type="ARBA" id="ARBA00010688"/>
    </source>
</evidence>
<comment type="caution">
    <text evidence="6">The sequence shown here is derived from an EMBL/GenBank/DDBJ whole genome shotgun (WGS) entry which is preliminary data.</text>
</comment>
<dbReference type="PRINTS" id="PR00990">
    <property type="entry name" value="RIBOKINASE"/>
</dbReference>
<sequence>MSAPPPEPPLVICLGNVVADHTFWVDEIPQPPAKSTARAYSLGPGGLAANAAIAVARLGGRAAFWGRIGDDLNGEPLAEALAAEGVDVSGLRRVKGARTPVSAVLVDRRGERSIINFRGEGLDRDPSWLPLAQLDRAAVLLCDPRWPEGAVAALAAARARGVPSVLDAEKSETRILLELVPRVDHVVFSTTGLQNFAPGARPGEGLRRALAPGWRTRVAAVTRGERSTLWMTREDRTLRETPTFRVEATNTSGAGDVFHGAYALAIAEGRDVEEAIRFASAAGALRARDGRTPTRAMVEALLRGE</sequence>
<evidence type="ECO:0000256" key="4">
    <source>
        <dbReference type="RuleBase" id="RU003704"/>
    </source>
</evidence>
<dbReference type="InterPro" id="IPR011611">
    <property type="entry name" value="PfkB_dom"/>
</dbReference>
<dbReference type="SUPFAM" id="SSF53613">
    <property type="entry name" value="Ribokinase-like"/>
    <property type="match status" value="1"/>
</dbReference>
<gene>
    <name evidence="6" type="ORF">K1J50_17075</name>
</gene>
<dbReference type="InterPro" id="IPR002173">
    <property type="entry name" value="Carboh/pur_kinase_PfkB_CS"/>
</dbReference>
<evidence type="ECO:0000256" key="2">
    <source>
        <dbReference type="ARBA" id="ARBA00022679"/>
    </source>
</evidence>
<dbReference type="InterPro" id="IPR002139">
    <property type="entry name" value="Ribo/fructo_kinase"/>
</dbReference>
<dbReference type="Pfam" id="PF00294">
    <property type="entry name" value="PfkB"/>
    <property type="match status" value="1"/>
</dbReference>
<evidence type="ECO:0000313" key="7">
    <source>
        <dbReference type="Proteomes" id="UP001519924"/>
    </source>
</evidence>
<dbReference type="Proteomes" id="UP001519924">
    <property type="component" value="Unassembled WGS sequence"/>
</dbReference>
<feature type="domain" description="Carbohydrate kinase PfkB" evidence="5">
    <location>
        <begin position="10"/>
        <end position="288"/>
    </location>
</feature>
<dbReference type="Gene3D" id="3.40.1190.20">
    <property type="match status" value="1"/>
</dbReference>
<keyword evidence="7" id="KW-1185">Reference proteome</keyword>
<dbReference type="PANTHER" id="PTHR10584">
    <property type="entry name" value="SUGAR KINASE"/>
    <property type="match status" value="1"/>
</dbReference>
<dbReference type="InterPro" id="IPR029056">
    <property type="entry name" value="Ribokinase-like"/>
</dbReference>